<accession>A0A1W6JZR7</accession>
<dbReference type="KEGG" id="aman:B6F84_06550"/>
<sequence length="196" mass="22897">MIVVSIMIEYIDPNNLISHEDIEVYNLEKIINCIRKYKAIQPVIVDENTFIILDGHHRTKASKILGIRKIPVYMVDYFDNRIKVNSFALNISNLNLAIRFIEDSTDGGLCLKIINKNICGKTLYNLYWKINSIQSYLKYLGFKIVKTNEDGILLPKLEKDYIVDIAKKGLRFPPRTTRHTYDFIIPRNRITINEFL</sequence>
<gene>
    <name evidence="2" type="ORF">B6F84_06550</name>
</gene>
<reference evidence="2 3" key="1">
    <citation type="submission" date="2017-03" db="EMBL/GenBank/DDBJ databases">
        <title>Sulfur activation and transportation mechanism of thermophilic Archaea Acidianus manzaensis YN-25.</title>
        <authorList>
            <person name="Ma Y."/>
            <person name="Yang Y."/>
            <person name="Xia J."/>
        </authorList>
    </citation>
    <scope>NUCLEOTIDE SEQUENCE [LARGE SCALE GENOMIC DNA]</scope>
    <source>
        <strain evidence="2 3">YN-25</strain>
    </source>
</reference>
<dbReference type="AlphaFoldDB" id="A0A1W6JZR7"/>
<dbReference type="SUPFAM" id="SSF110849">
    <property type="entry name" value="ParB/Sulfiredoxin"/>
    <property type="match status" value="1"/>
</dbReference>
<evidence type="ECO:0000313" key="3">
    <source>
        <dbReference type="Proteomes" id="UP000193404"/>
    </source>
</evidence>
<dbReference type="Pfam" id="PF02195">
    <property type="entry name" value="ParB_N"/>
    <property type="match status" value="1"/>
</dbReference>
<dbReference type="CDD" id="cd16400">
    <property type="entry name" value="ParB_Srx_like_nuclease"/>
    <property type="match status" value="1"/>
</dbReference>
<dbReference type="Gene3D" id="3.90.1530.10">
    <property type="entry name" value="Conserved hypothetical protein from pyrococcus furiosus pfu- 392566-001, ParB domain"/>
    <property type="match status" value="1"/>
</dbReference>
<evidence type="ECO:0000259" key="1">
    <source>
        <dbReference type="SMART" id="SM00470"/>
    </source>
</evidence>
<name>A0A1W6JZR7_9CREN</name>
<feature type="domain" description="ParB-like N-terminal" evidence="1">
    <location>
        <begin position="9"/>
        <end position="91"/>
    </location>
</feature>
<protein>
    <recommendedName>
        <fullName evidence="1">ParB-like N-terminal domain-containing protein</fullName>
    </recommendedName>
</protein>
<dbReference type="SMART" id="SM00470">
    <property type="entry name" value="ParB"/>
    <property type="match status" value="1"/>
</dbReference>
<dbReference type="InterPro" id="IPR036086">
    <property type="entry name" value="ParB/Sulfiredoxin_sf"/>
</dbReference>
<proteinExistence type="predicted"/>
<organism evidence="2 3">
    <name type="scientific">Acidianus manzaensis</name>
    <dbReference type="NCBI Taxonomy" id="282676"/>
    <lineage>
        <taxon>Archaea</taxon>
        <taxon>Thermoproteota</taxon>
        <taxon>Thermoprotei</taxon>
        <taxon>Sulfolobales</taxon>
        <taxon>Sulfolobaceae</taxon>
        <taxon>Acidianus</taxon>
    </lineage>
</organism>
<dbReference type="Proteomes" id="UP000193404">
    <property type="component" value="Chromosome"/>
</dbReference>
<dbReference type="STRING" id="282676.B6F84_06550"/>
<dbReference type="InterPro" id="IPR003115">
    <property type="entry name" value="ParB_N"/>
</dbReference>
<keyword evidence="3" id="KW-1185">Reference proteome</keyword>
<evidence type="ECO:0000313" key="2">
    <source>
        <dbReference type="EMBL" id="ARM75732.1"/>
    </source>
</evidence>
<dbReference type="EMBL" id="CP020477">
    <property type="protein sequence ID" value="ARM75732.1"/>
    <property type="molecule type" value="Genomic_DNA"/>
</dbReference>